<dbReference type="STRING" id="1742359.GCA_001439625_04003"/>
<reference evidence="12" key="1">
    <citation type="submission" date="2019-08" db="EMBL/GenBank/DDBJ databases">
        <authorList>
            <person name="Zheng X."/>
        </authorList>
    </citation>
    <scope>NUCLEOTIDE SEQUENCE [LARGE SCALE GENOMIC DNA]</scope>
    <source>
        <strain evidence="12">FJAT-25496</strain>
    </source>
</reference>
<gene>
    <name evidence="11" type="ORF">FSZ17_07310</name>
</gene>
<feature type="transmembrane region" description="Helical" evidence="10">
    <location>
        <begin position="265"/>
        <end position="284"/>
    </location>
</feature>
<dbReference type="PANTHER" id="PTHR42865:SF5">
    <property type="entry name" value="L-CYSTINE TRANSPORTER TCYP"/>
    <property type="match status" value="1"/>
</dbReference>
<dbReference type="RefSeq" id="WP_057774691.1">
    <property type="nucleotide sequence ID" value="NZ_CP042593.1"/>
</dbReference>
<evidence type="ECO:0000256" key="9">
    <source>
        <dbReference type="ARBA" id="ARBA00031293"/>
    </source>
</evidence>
<dbReference type="OrthoDB" id="7778689at2"/>
<dbReference type="InterPro" id="IPR036458">
    <property type="entry name" value="Na:dicarbo_symporter_sf"/>
</dbReference>
<dbReference type="PANTHER" id="PTHR42865">
    <property type="entry name" value="PROTON/GLUTAMATE-ASPARTATE SYMPORTER"/>
    <property type="match status" value="1"/>
</dbReference>
<evidence type="ECO:0000313" key="12">
    <source>
        <dbReference type="Proteomes" id="UP000321555"/>
    </source>
</evidence>
<dbReference type="PRINTS" id="PR00173">
    <property type="entry name" value="EDTRNSPORT"/>
</dbReference>
<dbReference type="GO" id="GO:0015293">
    <property type="term" value="F:symporter activity"/>
    <property type="evidence" value="ECO:0007669"/>
    <property type="project" value="InterPro"/>
</dbReference>
<keyword evidence="4" id="KW-0813">Transport</keyword>
<evidence type="ECO:0000256" key="4">
    <source>
        <dbReference type="ARBA" id="ARBA00022448"/>
    </source>
</evidence>
<evidence type="ECO:0000256" key="10">
    <source>
        <dbReference type="SAM" id="Phobius"/>
    </source>
</evidence>
<evidence type="ECO:0000256" key="2">
    <source>
        <dbReference type="ARBA" id="ARBA00006148"/>
    </source>
</evidence>
<evidence type="ECO:0000256" key="5">
    <source>
        <dbReference type="ARBA" id="ARBA00022692"/>
    </source>
</evidence>
<proteinExistence type="inferred from homology"/>
<dbReference type="KEGG" id="bda:FSZ17_07310"/>
<dbReference type="Pfam" id="PF00375">
    <property type="entry name" value="SDF"/>
    <property type="match status" value="1"/>
</dbReference>
<feature type="transmembrane region" description="Helical" evidence="10">
    <location>
        <begin position="394"/>
        <end position="414"/>
    </location>
</feature>
<organism evidence="11 12">
    <name type="scientific">Cytobacillus dafuensis</name>
    <name type="common">Bacillus dafuensis</name>
    <dbReference type="NCBI Taxonomy" id="1742359"/>
    <lineage>
        <taxon>Bacteria</taxon>
        <taxon>Bacillati</taxon>
        <taxon>Bacillota</taxon>
        <taxon>Bacilli</taxon>
        <taxon>Bacillales</taxon>
        <taxon>Bacillaceae</taxon>
        <taxon>Cytobacillus</taxon>
    </lineage>
</organism>
<feature type="transmembrane region" description="Helical" evidence="10">
    <location>
        <begin position="225"/>
        <end position="245"/>
    </location>
</feature>
<evidence type="ECO:0000256" key="8">
    <source>
        <dbReference type="ARBA" id="ARBA00023136"/>
    </source>
</evidence>
<dbReference type="GO" id="GO:0005886">
    <property type="term" value="C:plasma membrane"/>
    <property type="evidence" value="ECO:0007669"/>
    <property type="project" value="TreeGrafter"/>
</dbReference>
<feature type="transmembrane region" description="Helical" evidence="10">
    <location>
        <begin position="370"/>
        <end position="388"/>
    </location>
</feature>
<evidence type="ECO:0000256" key="6">
    <source>
        <dbReference type="ARBA" id="ARBA00022970"/>
    </source>
</evidence>
<protein>
    <recommendedName>
        <fullName evidence="3">L-cystine uptake protein TcyP</fullName>
    </recommendedName>
    <alternativeName>
        <fullName evidence="9">Transporter of cystine TcyP</fullName>
    </alternativeName>
</protein>
<feature type="transmembrane region" description="Helical" evidence="10">
    <location>
        <begin position="6"/>
        <end position="22"/>
    </location>
</feature>
<dbReference type="AlphaFoldDB" id="A0A5B8Z2D9"/>
<keyword evidence="7 10" id="KW-1133">Transmembrane helix</keyword>
<evidence type="ECO:0000256" key="7">
    <source>
        <dbReference type="ARBA" id="ARBA00022989"/>
    </source>
</evidence>
<dbReference type="SUPFAM" id="SSF118215">
    <property type="entry name" value="Proton glutamate symport protein"/>
    <property type="match status" value="1"/>
</dbReference>
<dbReference type="Gene3D" id="1.10.3860.10">
    <property type="entry name" value="Sodium:dicarboxylate symporter"/>
    <property type="match status" value="1"/>
</dbReference>
<keyword evidence="6" id="KW-0029">Amino-acid transport</keyword>
<sequence length="462" mass="48929">MTTWLVILNVAILLVFIIGLIYMQKKHISFSKRVFTALGLGIVFGFALQFIYGPTDEVVVKSSDWINLVGGGYVKFLQMIVMPLVFISILSAFTKLKLSNNIGKISTLIIGLLIGTTAIAAAVGIASAVGFNLESIQITQGDAELARGDMLEQKNLEVEGKTLPQQMLELLPSNPFLDLTGARPTSTISVVIFSAFLGMAYLGVRRKSPEQADLFAKIVDAFYTIIMRVVTIILRLTPYGVLAIMTRTVATSDIDAILKLGKFVLASYAALIVMFLIHLLLLTIAGLNPVTYVKKVFPVLTFAFTSRTSAGALPLNIKTQKSLGVPEGIANFAGSFGLSIGQNGCAGIYPAMLAVMIAPTVGIDPLSPSFIATVIAVVAISSFGVAGVGGGATFAAILVLSALNLPVALAGLLISIEPLIDMGRTALNVSGSMTSGILTSRITGEIDSNIYNDMKEKIEAEA</sequence>
<keyword evidence="5 10" id="KW-0812">Transmembrane</keyword>
<feature type="transmembrane region" description="Helical" evidence="10">
    <location>
        <begin position="34"/>
        <end position="52"/>
    </location>
</feature>
<comment type="similarity">
    <text evidence="2">Belongs to the dicarboxylate/amino acid:cation symporter (DAACS) (TC 2.A.23) family.</text>
</comment>
<evidence type="ECO:0000256" key="1">
    <source>
        <dbReference type="ARBA" id="ARBA00004141"/>
    </source>
</evidence>
<keyword evidence="8 10" id="KW-0472">Membrane</keyword>
<feature type="transmembrane region" description="Helical" evidence="10">
    <location>
        <begin position="105"/>
        <end position="129"/>
    </location>
</feature>
<comment type="subcellular location">
    <subcellularLocation>
        <location evidence="1">Membrane</location>
        <topology evidence="1">Multi-pass membrane protein</topology>
    </subcellularLocation>
</comment>
<dbReference type="FunFam" id="1.10.3860.10:FF:000004">
    <property type="entry name" value="L-cystine transporter tcyP"/>
    <property type="match status" value="1"/>
</dbReference>
<accession>A0A5B8Z2D9</accession>
<dbReference type="EMBL" id="CP042593">
    <property type="protein sequence ID" value="QED47068.1"/>
    <property type="molecule type" value="Genomic_DNA"/>
</dbReference>
<evidence type="ECO:0000256" key="3">
    <source>
        <dbReference type="ARBA" id="ARBA00022031"/>
    </source>
</evidence>
<dbReference type="InterPro" id="IPR001991">
    <property type="entry name" value="Na-dicarboxylate_symporter"/>
</dbReference>
<keyword evidence="12" id="KW-1185">Reference proteome</keyword>
<evidence type="ECO:0000313" key="11">
    <source>
        <dbReference type="EMBL" id="QED47068.1"/>
    </source>
</evidence>
<feature type="transmembrane region" description="Helical" evidence="10">
    <location>
        <begin position="186"/>
        <end position="204"/>
    </location>
</feature>
<dbReference type="Proteomes" id="UP000321555">
    <property type="component" value="Chromosome"/>
</dbReference>
<name>A0A5B8Z2D9_CYTDA</name>
<feature type="transmembrane region" description="Helical" evidence="10">
    <location>
        <begin position="72"/>
        <end position="93"/>
    </location>
</feature>
<dbReference type="GO" id="GO:0015184">
    <property type="term" value="F:L-cystine transmembrane transporter activity"/>
    <property type="evidence" value="ECO:0007669"/>
    <property type="project" value="TreeGrafter"/>
</dbReference>